<evidence type="ECO:0000313" key="6">
    <source>
        <dbReference type="Proteomes" id="UP000007635"/>
    </source>
</evidence>
<keyword evidence="2 3" id="KW-0371">Homeobox</keyword>
<keyword evidence="2 3" id="KW-0238">DNA-binding</keyword>
<comment type="function">
    <text evidence="1">Sequence-specific transcription factor which is part of a developmental regulatory system that provides cells with specific positional identities on the anterior-posterior axis.</text>
</comment>
<keyword evidence="2 3" id="KW-0539">Nucleus</keyword>
<dbReference type="PANTHER" id="PTHR47777:SF1">
    <property type="entry name" value="HOMEOBOX PROTEIN SEBOX"/>
    <property type="match status" value="1"/>
</dbReference>
<feature type="domain" description="Homeobox" evidence="4">
    <location>
        <begin position="97"/>
        <end position="157"/>
    </location>
</feature>
<name>A0AAQ4P9W9_GASAC</name>
<evidence type="ECO:0000313" key="5">
    <source>
        <dbReference type="Ensembl" id="ENSGACP00000035676.1"/>
    </source>
</evidence>
<evidence type="ECO:0000259" key="4">
    <source>
        <dbReference type="PROSITE" id="PS50071"/>
    </source>
</evidence>
<dbReference type="SMART" id="SM00389">
    <property type="entry name" value="HOX"/>
    <property type="match status" value="1"/>
</dbReference>
<evidence type="ECO:0000256" key="3">
    <source>
        <dbReference type="RuleBase" id="RU000682"/>
    </source>
</evidence>
<reference evidence="5" key="3">
    <citation type="submission" date="2025-09" db="UniProtKB">
        <authorList>
            <consortium name="Ensembl"/>
        </authorList>
    </citation>
    <scope>IDENTIFICATION</scope>
</reference>
<protein>
    <recommendedName>
        <fullName evidence="4">Homeobox domain-containing protein</fullName>
    </recommendedName>
</protein>
<dbReference type="AlphaFoldDB" id="A0AAQ4P9W9"/>
<keyword evidence="6" id="KW-1185">Reference proteome</keyword>
<reference evidence="5" key="2">
    <citation type="submission" date="2025-08" db="UniProtKB">
        <authorList>
            <consortium name="Ensembl"/>
        </authorList>
    </citation>
    <scope>IDENTIFICATION</scope>
</reference>
<reference evidence="5 6" key="1">
    <citation type="journal article" date="2021" name="G3 (Bethesda)">
        <title>Improved contiguity of the threespine stickleback genome using long-read sequencing.</title>
        <authorList>
            <person name="Nath S."/>
            <person name="Shaw D.E."/>
            <person name="White M.A."/>
        </authorList>
    </citation>
    <scope>NUCLEOTIDE SEQUENCE [LARGE SCALE GENOMIC DNA]</scope>
    <source>
        <strain evidence="5 6">Lake Benthic</strain>
    </source>
</reference>
<evidence type="ECO:0000256" key="1">
    <source>
        <dbReference type="ARBA" id="ARBA00003263"/>
    </source>
</evidence>
<dbReference type="GeneTree" id="ENSGT01120000277061"/>
<sequence length="161" mass="18252">SLTPPASSIHFHYPLTAFLSLLMRSGRSDLACEYVLRFIWVANTYNIKVKALCYVAYLQLSGNVLVYPSSQKSGRITKYCSLPIGHHAAPHRTRSDTQRRRKRTTFSKAQLSELERAFSATQYPDIRMKESLASVTGIPESKIQVWNTLLKLAMRKCVDNA</sequence>
<feature type="DNA-binding region" description="Homeobox" evidence="2">
    <location>
        <begin position="99"/>
        <end position="158"/>
    </location>
</feature>
<dbReference type="PANTHER" id="PTHR47777">
    <property type="entry name" value="HOMEOBOX PROTEIN SEBOX"/>
    <property type="match status" value="1"/>
</dbReference>
<dbReference type="Gene3D" id="1.10.10.60">
    <property type="entry name" value="Homeodomain-like"/>
    <property type="match status" value="1"/>
</dbReference>
<dbReference type="InterPro" id="IPR009057">
    <property type="entry name" value="Homeodomain-like_sf"/>
</dbReference>
<dbReference type="GO" id="GO:0005634">
    <property type="term" value="C:nucleus"/>
    <property type="evidence" value="ECO:0007669"/>
    <property type="project" value="UniProtKB-SubCell"/>
</dbReference>
<proteinExistence type="predicted"/>
<organism evidence="5 6">
    <name type="scientific">Gasterosteus aculeatus aculeatus</name>
    <name type="common">three-spined stickleback</name>
    <dbReference type="NCBI Taxonomy" id="481459"/>
    <lineage>
        <taxon>Eukaryota</taxon>
        <taxon>Metazoa</taxon>
        <taxon>Chordata</taxon>
        <taxon>Craniata</taxon>
        <taxon>Vertebrata</taxon>
        <taxon>Euteleostomi</taxon>
        <taxon>Actinopterygii</taxon>
        <taxon>Neopterygii</taxon>
        <taxon>Teleostei</taxon>
        <taxon>Neoteleostei</taxon>
        <taxon>Acanthomorphata</taxon>
        <taxon>Eupercaria</taxon>
        <taxon>Perciformes</taxon>
        <taxon>Cottioidei</taxon>
        <taxon>Gasterosteales</taxon>
        <taxon>Gasterosteidae</taxon>
        <taxon>Gasterosteus</taxon>
    </lineage>
</organism>
<dbReference type="InterPro" id="IPR042223">
    <property type="entry name" value="SEBOX"/>
</dbReference>
<dbReference type="CDD" id="cd00086">
    <property type="entry name" value="homeodomain"/>
    <property type="match status" value="1"/>
</dbReference>
<evidence type="ECO:0000256" key="2">
    <source>
        <dbReference type="PROSITE-ProRule" id="PRU00108"/>
    </source>
</evidence>
<dbReference type="GO" id="GO:0003677">
    <property type="term" value="F:DNA binding"/>
    <property type="evidence" value="ECO:0007669"/>
    <property type="project" value="UniProtKB-UniRule"/>
</dbReference>
<dbReference type="InterPro" id="IPR001356">
    <property type="entry name" value="HD"/>
</dbReference>
<dbReference type="Pfam" id="PF00046">
    <property type="entry name" value="Homeodomain"/>
    <property type="match status" value="1"/>
</dbReference>
<dbReference type="Ensembl" id="ENSGACT00000088019.1">
    <property type="protein sequence ID" value="ENSGACP00000035676.1"/>
    <property type="gene ID" value="ENSGACG00000024936.1"/>
</dbReference>
<accession>A0AAQ4P9W9</accession>
<dbReference type="SUPFAM" id="SSF46689">
    <property type="entry name" value="Homeodomain-like"/>
    <property type="match status" value="1"/>
</dbReference>
<comment type="subcellular location">
    <subcellularLocation>
        <location evidence="2 3">Nucleus</location>
    </subcellularLocation>
</comment>
<dbReference type="Proteomes" id="UP000007635">
    <property type="component" value="Chromosome VII"/>
</dbReference>
<dbReference type="PROSITE" id="PS50071">
    <property type="entry name" value="HOMEOBOX_2"/>
    <property type="match status" value="1"/>
</dbReference>